<dbReference type="Proteomes" id="UP000182658">
    <property type="component" value="Unassembled WGS sequence"/>
</dbReference>
<organism evidence="2 3">
    <name type="scientific">Coniochaeta ligniaria NRRL 30616</name>
    <dbReference type="NCBI Taxonomy" id="1408157"/>
    <lineage>
        <taxon>Eukaryota</taxon>
        <taxon>Fungi</taxon>
        <taxon>Dikarya</taxon>
        <taxon>Ascomycota</taxon>
        <taxon>Pezizomycotina</taxon>
        <taxon>Sordariomycetes</taxon>
        <taxon>Sordariomycetidae</taxon>
        <taxon>Coniochaetales</taxon>
        <taxon>Coniochaetaceae</taxon>
        <taxon>Coniochaeta</taxon>
    </lineage>
</organism>
<evidence type="ECO:0000313" key="3">
    <source>
        <dbReference type="Proteomes" id="UP000182658"/>
    </source>
</evidence>
<evidence type="ECO:0008006" key="4">
    <source>
        <dbReference type="Google" id="ProtNLM"/>
    </source>
</evidence>
<dbReference type="PANTHER" id="PTHR37534:SF4">
    <property type="entry name" value="ZN(II)2CYS6 TRANSCRIPTION FACTOR (EUROFUNG)"/>
    <property type="match status" value="1"/>
</dbReference>
<dbReference type="GO" id="GO:0045944">
    <property type="term" value="P:positive regulation of transcription by RNA polymerase II"/>
    <property type="evidence" value="ECO:0007669"/>
    <property type="project" value="TreeGrafter"/>
</dbReference>
<dbReference type="GO" id="GO:0005634">
    <property type="term" value="C:nucleus"/>
    <property type="evidence" value="ECO:0007669"/>
    <property type="project" value="TreeGrafter"/>
</dbReference>
<dbReference type="InParanoid" id="A0A1J7JNQ2"/>
<protein>
    <recommendedName>
        <fullName evidence="4">Transcription factor domain-containing protein</fullName>
    </recommendedName>
</protein>
<dbReference type="AlphaFoldDB" id="A0A1J7JNQ2"/>
<evidence type="ECO:0000313" key="2">
    <source>
        <dbReference type="EMBL" id="OIW31512.1"/>
    </source>
</evidence>
<reference evidence="2 3" key="1">
    <citation type="submission" date="2016-10" db="EMBL/GenBank/DDBJ databases">
        <title>Draft genome sequence of Coniochaeta ligniaria NRRL30616, a lignocellulolytic fungus for bioabatement of inhibitors in plant biomass hydrolysates.</title>
        <authorList>
            <consortium name="DOE Joint Genome Institute"/>
            <person name="Jimenez D.J."/>
            <person name="Hector R.E."/>
            <person name="Riley R."/>
            <person name="Sun H."/>
            <person name="Grigoriev I.V."/>
            <person name="Van Elsas J.D."/>
            <person name="Nichols N.N."/>
        </authorList>
    </citation>
    <scope>NUCLEOTIDE SEQUENCE [LARGE SCALE GENOMIC DNA]</scope>
    <source>
        <strain evidence="2 3">NRRL 30616</strain>
    </source>
</reference>
<dbReference type="OrthoDB" id="4475584at2759"/>
<dbReference type="GO" id="GO:0003700">
    <property type="term" value="F:DNA-binding transcription factor activity"/>
    <property type="evidence" value="ECO:0007669"/>
    <property type="project" value="TreeGrafter"/>
</dbReference>
<accession>A0A1J7JNQ2</accession>
<keyword evidence="1" id="KW-0539">Nucleus</keyword>
<name>A0A1J7JNQ2_9PEZI</name>
<sequence>MHPAGLGSPEDRELRLWRHYRYDVAPWLDICDMTQTFGMAVPRIAAAEASEACRAALLEIPAAYLEGEEVGAGAVEQQREAAGSGGRDAEVVTTPAVVRSAGEEERGRLLLLPLPDLEGRVLAAMSPVLCAFIRDMPVAWQGLGQGGQPADPRVVYLTRHLEGHAADRGVMGAIYWLFVRLCLSAALANATSVPIRLPPTEMFAQADPAATLAERTSSHAHQALLLCAKTLAFCFPEDESSVQAAAGPPVVETWRTLVDELDAWHASRPGDFEPMVDMDHAQQQAGSPPSTSTSSHPFPTILFATGAAVLANQLYHTAMLLLLSRKPRSWRMAHPLPASLAAGSTAQSPLWHAQRACGIALNNDRRDCWDPCLVASLLVAARGMTHEEQQAAVLSGLARIADVTRWRLAGVVEELKREWDVADMA</sequence>
<evidence type="ECO:0000256" key="1">
    <source>
        <dbReference type="ARBA" id="ARBA00023242"/>
    </source>
</evidence>
<dbReference type="PANTHER" id="PTHR37534">
    <property type="entry name" value="TRANSCRIPTIONAL ACTIVATOR PROTEIN UGA3"/>
    <property type="match status" value="1"/>
</dbReference>
<keyword evidence="3" id="KW-1185">Reference proteome</keyword>
<gene>
    <name evidence="2" type="ORF">CONLIGDRAFT_677984</name>
</gene>
<dbReference type="EMBL" id="KV875095">
    <property type="protein sequence ID" value="OIW31512.1"/>
    <property type="molecule type" value="Genomic_DNA"/>
</dbReference>
<proteinExistence type="predicted"/>
<dbReference type="GO" id="GO:0000976">
    <property type="term" value="F:transcription cis-regulatory region binding"/>
    <property type="evidence" value="ECO:0007669"/>
    <property type="project" value="TreeGrafter"/>
</dbReference>